<dbReference type="Proteomes" id="UP000487649">
    <property type="component" value="Unassembled WGS sequence"/>
</dbReference>
<reference evidence="1 2" key="1">
    <citation type="journal article" date="2019" name="Nat. Med.">
        <title>A library of human gut bacterial isolates paired with longitudinal multiomics data enables mechanistic microbiome research.</title>
        <authorList>
            <person name="Poyet M."/>
            <person name="Groussin M."/>
            <person name="Gibbons S.M."/>
            <person name="Avila-Pacheco J."/>
            <person name="Jiang X."/>
            <person name="Kearney S.M."/>
            <person name="Perrotta A.R."/>
            <person name="Berdy B."/>
            <person name="Zhao S."/>
            <person name="Lieberman T.D."/>
            <person name="Swanson P.K."/>
            <person name="Smith M."/>
            <person name="Roesemann S."/>
            <person name="Alexander J.E."/>
            <person name="Rich S.A."/>
            <person name="Livny J."/>
            <person name="Vlamakis H."/>
            <person name="Clish C."/>
            <person name="Bullock K."/>
            <person name="Deik A."/>
            <person name="Scott J."/>
            <person name="Pierce K.A."/>
            <person name="Xavier R.J."/>
            <person name="Alm E.J."/>
        </authorList>
    </citation>
    <scope>NUCLEOTIDE SEQUENCE [LARGE SCALE GENOMIC DNA]</scope>
    <source>
        <strain evidence="1 2">BIOML-A198</strain>
    </source>
</reference>
<name>A0A173SDG1_9FIRM</name>
<dbReference type="EMBL" id="WMQE01000002">
    <property type="protein sequence ID" value="MTK20101.1"/>
    <property type="molecule type" value="Genomic_DNA"/>
</dbReference>
<protein>
    <submittedName>
        <fullName evidence="1">Uncharacterized protein</fullName>
    </submittedName>
</protein>
<comment type="caution">
    <text evidence="1">The sequence shown here is derived from an EMBL/GenBank/DDBJ whole genome shotgun (WGS) entry which is preliminary data.</text>
</comment>
<dbReference type="AlphaFoldDB" id="A0A173SDG1"/>
<gene>
    <name evidence="1" type="ORF">GMA92_01455</name>
</gene>
<evidence type="ECO:0000313" key="2">
    <source>
        <dbReference type="Proteomes" id="UP000487649"/>
    </source>
</evidence>
<evidence type="ECO:0000313" key="1">
    <source>
        <dbReference type="EMBL" id="MTK20101.1"/>
    </source>
</evidence>
<proteinExistence type="predicted"/>
<organism evidence="1 2">
    <name type="scientific">Turicibacter sanguinis</name>
    <dbReference type="NCBI Taxonomy" id="154288"/>
    <lineage>
        <taxon>Bacteria</taxon>
        <taxon>Bacillati</taxon>
        <taxon>Bacillota</taxon>
        <taxon>Erysipelotrichia</taxon>
        <taxon>Erysipelotrichales</taxon>
        <taxon>Turicibacteraceae</taxon>
        <taxon>Turicibacter</taxon>
    </lineage>
</organism>
<accession>A0A173SDG1</accession>
<sequence length="124" mass="14758">MKLTYDFDKDILYNLSYIERDGRGMIIFYKCLILMIVCVDFIYLMINKNNKLFYISNHSYQVKDTSLYPIIRIYQVSILLFVIAIIGILDINFMWLLVTAMMVLEFVIVKVALKKNYLELMSKK</sequence>